<gene>
    <name evidence="1" type="ORF">SAMN05192543_11174</name>
</gene>
<proteinExistence type="predicted"/>
<evidence type="ECO:0000313" key="1">
    <source>
        <dbReference type="EMBL" id="SFJ79943.1"/>
    </source>
</evidence>
<evidence type="ECO:0000313" key="2">
    <source>
        <dbReference type="Proteomes" id="UP000199548"/>
    </source>
</evidence>
<keyword evidence="2" id="KW-1185">Reference proteome</keyword>
<dbReference type="EMBL" id="FOQU01000011">
    <property type="protein sequence ID" value="SFJ79943.1"/>
    <property type="molecule type" value="Genomic_DNA"/>
</dbReference>
<accession>A0A1I3UB44</accession>
<sequence length="119" mass="13359">MNPRRVHELMQKHFPPVNAASRAWKNIVEHEELQQNELLCLLDDFICAEQVLVEVHRKLGDYLSKKEAVAFVAMHVGEGEIRIADREFHGFVVIAHNGVASGWSGAASMQIRAVGQTTE</sequence>
<dbReference type="AlphaFoldDB" id="A0A1I3UB44"/>
<dbReference type="Proteomes" id="UP000199548">
    <property type="component" value="Unassembled WGS sequence"/>
</dbReference>
<organism evidence="1 2">
    <name type="scientific">Paraburkholderia megapolitana</name>
    <dbReference type="NCBI Taxonomy" id="420953"/>
    <lineage>
        <taxon>Bacteria</taxon>
        <taxon>Pseudomonadati</taxon>
        <taxon>Pseudomonadota</taxon>
        <taxon>Betaproteobacteria</taxon>
        <taxon>Burkholderiales</taxon>
        <taxon>Burkholderiaceae</taxon>
        <taxon>Paraburkholderia</taxon>
    </lineage>
</organism>
<reference evidence="1 2" key="1">
    <citation type="submission" date="2016-10" db="EMBL/GenBank/DDBJ databases">
        <authorList>
            <person name="de Groot N.N."/>
        </authorList>
    </citation>
    <scope>NUCLEOTIDE SEQUENCE [LARGE SCALE GENOMIC DNA]</scope>
    <source>
        <strain evidence="1 2">LMG 23650</strain>
    </source>
</reference>
<name>A0A1I3UB44_9BURK</name>
<protein>
    <submittedName>
        <fullName evidence="1">Uncharacterized protein</fullName>
    </submittedName>
</protein>